<keyword evidence="4 7" id="KW-0067">ATP-binding</keyword>
<dbReference type="RefSeq" id="WP_237820039.1">
    <property type="nucleotide sequence ID" value="NZ_JAKLTQ010000005.1"/>
</dbReference>
<gene>
    <name evidence="7" type="ORF">LVY72_09135</name>
</gene>
<dbReference type="PROSITE" id="PS50893">
    <property type="entry name" value="ABC_TRANSPORTER_2"/>
    <property type="match status" value="1"/>
</dbReference>
<dbReference type="Proteomes" id="UP001165368">
    <property type="component" value="Unassembled WGS sequence"/>
</dbReference>
<dbReference type="InterPro" id="IPR003439">
    <property type="entry name" value="ABC_transporter-like_ATP-bd"/>
</dbReference>
<dbReference type="GO" id="GO:0005524">
    <property type="term" value="F:ATP binding"/>
    <property type="evidence" value="ECO:0007669"/>
    <property type="project" value="UniProtKB-KW"/>
</dbReference>
<keyword evidence="2" id="KW-0813">Transport</keyword>
<dbReference type="SUPFAM" id="SSF52540">
    <property type="entry name" value="P-loop containing nucleoside triphosphate hydrolases"/>
    <property type="match status" value="1"/>
</dbReference>
<comment type="similarity">
    <text evidence="1">Belongs to the ABC transporter superfamily.</text>
</comment>
<dbReference type="InterPro" id="IPR017871">
    <property type="entry name" value="ABC_transporter-like_CS"/>
</dbReference>
<dbReference type="SMART" id="SM00382">
    <property type="entry name" value="AAA"/>
    <property type="match status" value="1"/>
</dbReference>
<dbReference type="InterPro" id="IPR003593">
    <property type="entry name" value="AAA+_ATPase"/>
</dbReference>
<dbReference type="Pfam" id="PF00005">
    <property type="entry name" value="ABC_tran"/>
    <property type="match status" value="1"/>
</dbReference>
<name>A0ABS9L5Y0_9MICC</name>
<dbReference type="PANTHER" id="PTHR43553">
    <property type="entry name" value="HEAVY METAL TRANSPORTER"/>
    <property type="match status" value="1"/>
</dbReference>
<dbReference type="Gene3D" id="3.40.50.300">
    <property type="entry name" value="P-loop containing nucleotide triphosphate hydrolases"/>
    <property type="match status" value="1"/>
</dbReference>
<evidence type="ECO:0000256" key="2">
    <source>
        <dbReference type="ARBA" id="ARBA00022448"/>
    </source>
</evidence>
<keyword evidence="3" id="KW-0547">Nucleotide-binding</keyword>
<organism evidence="7 8">
    <name type="scientific">Arthrobacter hankyongi</name>
    <dbReference type="NCBI Taxonomy" id="2904801"/>
    <lineage>
        <taxon>Bacteria</taxon>
        <taxon>Bacillati</taxon>
        <taxon>Actinomycetota</taxon>
        <taxon>Actinomycetes</taxon>
        <taxon>Micrococcales</taxon>
        <taxon>Micrococcaceae</taxon>
        <taxon>Arthrobacter</taxon>
    </lineage>
</organism>
<accession>A0ABS9L5Y0</accession>
<protein>
    <submittedName>
        <fullName evidence="7">Energy-coupling factor ABC transporter ATP-binding protein</fullName>
    </submittedName>
</protein>
<dbReference type="InterPro" id="IPR050095">
    <property type="entry name" value="ECF_ABC_transporter_ATP-bd"/>
</dbReference>
<feature type="region of interest" description="Disordered" evidence="5">
    <location>
        <begin position="234"/>
        <end position="253"/>
    </location>
</feature>
<evidence type="ECO:0000256" key="1">
    <source>
        <dbReference type="ARBA" id="ARBA00005417"/>
    </source>
</evidence>
<comment type="caution">
    <text evidence="7">The sequence shown here is derived from an EMBL/GenBank/DDBJ whole genome shotgun (WGS) entry which is preliminary data.</text>
</comment>
<dbReference type="InterPro" id="IPR015856">
    <property type="entry name" value="ABC_transpr_CbiO/EcfA_su"/>
</dbReference>
<evidence type="ECO:0000256" key="4">
    <source>
        <dbReference type="ARBA" id="ARBA00022840"/>
    </source>
</evidence>
<evidence type="ECO:0000256" key="5">
    <source>
        <dbReference type="SAM" id="MobiDB-lite"/>
    </source>
</evidence>
<sequence length="253" mass="26893">MPAAGPAPGRDPDAGAQPRSILRGISAELTEQRVAVIGGNGSGKSTLLRLVNGLARPTSGQVRVNGLNPSTEGGKVRRQVGFVFTDPLSQLVMPTPREDVELSLRRVHRRSADRRRTAEEILAAYGLAALADNSIYELSGGERQLAALATVLAVNPAILVLDEPSTLLDLRNTQLLHRIFETLSQQLIMATHDLDFAAEFDRALVIHAGQAVFDGNAGDAVAFYRQLCADDTAWPPAPGQRPGRSLPAGNGAP</sequence>
<evidence type="ECO:0000313" key="7">
    <source>
        <dbReference type="EMBL" id="MCG2622082.1"/>
    </source>
</evidence>
<dbReference type="InterPro" id="IPR027417">
    <property type="entry name" value="P-loop_NTPase"/>
</dbReference>
<dbReference type="EMBL" id="JAKLTQ010000005">
    <property type="protein sequence ID" value="MCG2622082.1"/>
    <property type="molecule type" value="Genomic_DNA"/>
</dbReference>
<evidence type="ECO:0000313" key="8">
    <source>
        <dbReference type="Proteomes" id="UP001165368"/>
    </source>
</evidence>
<reference evidence="7" key="1">
    <citation type="submission" date="2022-01" db="EMBL/GenBank/DDBJ databases">
        <authorList>
            <person name="Jo J.-H."/>
            <person name="Im W.-T."/>
        </authorList>
    </citation>
    <scope>NUCLEOTIDE SEQUENCE</scope>
    <source>
        <strain evidence="7">I2-34</strain>
    </source>
</reference>
<dbReference type="PROSITE" id="PS00211">
    <property type="entry name" value="ABC_TRANSPORTER_1"/>
    <property type="match status" value="1"/>
</dbReference>
<evidence type="ECO:0000259" key="6">
    <source>
        <dbReference type="PROSITE" id="PS50893"/>
    </source>
</evidence>
<keyword evidence="8" id="KW-1185">Reference proteome</keyword>
<dbReference type="CDD" id="cd03225">
    <property type="entry name" value="ABC_cobalt_CbiO_domain1"/>
    <property type="match status" value="1"/>
</dbReference>
<proteinExistence type="inferred from homology"/>
<feature type="domain" description="ABC transporter" evidence="6">
    <location>
        <begin position="7"/>
        <end position="233"/>
    </location>
</feature>
<dbReference type="PANTHER" id="PTHR43553:SF24">
    <property type="entry name" value="ENERGY-COUPLING FACTOR TRANSPORTER ATP-BINDING PROTEIN ECFA1"/>
    <property type="match status" value="1"/>
</dbReference>
<evidence type="ECO:0000256" key="3">
    <source>
        <dbReference type="ARBA" id="ARBA00022741"/>
    </source>
</evidence>